<proteinExistence type="predicted"/>
<dbReference type="GO" id="GO:0016740">
    <property type="term" value="F:transferase activity"/>
    <property type="evidence" value="ECO:0007669"/>
    <property type="project" value="UniProtKB-KW"/>
</dbReference>
<dbReference type="Proteomes" id="UP000319700">
    <property type="component" value="Unassembled WGS sequence"/>
</dbReference>
<reference evidence="1 2" key="1">
    <citation type="journal article" date="2019" name="Environ. Microbiol.">
        <title>Species interactions and distinct microbial communities in high Arctic permafrost affected cryosols are associated with the CH4 and CO2 gas fluxes.</title>
        <authorList>
            <person name="Altshuler I."/>
            <person name="Hamel J."/>
            <person name="Turney S."/>
            <person name="Magnuson E."/>
            <person name="Levesque R."/>
            <person name="Greer C."/>
            <person name="Whyte L.G."/>
        </authorList>
    </citation>
    <scope>NUCLEOTIDE SEQUENCE [LARGE SCALE GENOMIC DNA]</scope>
    <source>
        <strain evidence="1 2">42</strain>
    </source>
</reference>
<comment type="caution">
    <text evidence="1">The sequence shown here is derived from an EMBL/GenBank/DDBJ whole genome shotgun (WGS) entry which is preliminary data.</text>
</comment>
<dbReference type="EMBL" id="RCZH01000007">
    <property type="protein sequence ID" value="TPG40127.1"/>
    <property type="molecule type" value="Genomic_DNA"/>
</dbReference>
<dbReference type="RefSeq" id="WP_140507415.1">
    <property type="nucleotide sequence ID" value="NZ_RCZH01000007.1"/>
</dbReference>
<keyword evidence="2" id="KW-1185">Reference proteome</keyword>
<dbReference type="AlphaFoldDB" id="A0A502ERK4"/>
<sequence>MQNKKILIFLPDGIGLRNFAYSNFYNVGQNENFEVTFWNNTPFNLTELSFKEIKIENSKSNVLTEVYKNARKEIELNLNIKKTKDKVYDSYRFPLPYKGIKKTVKSVAIRFLTFAYSTDKGLIKIREKISQLERKTLYYDQSIKTLQRENPAMVFCTNQRPLTAIAPILAAKDLGIPTAAFIYSWDNLPKAMMVIETDYYFVWSNHMKEELLFYYSYIKEENIFVTGTPQFEIHFDKEKLLSREEFFQQNEMDLTKKYVCFSGDDVVTSPDDPKYLEEAAVAIQKMNDKGFNLGIIFRRCPVDFSGRYDEVVKKYPDIIKTIDPLWKPFSSSWNTILPTKEDDYLLSNLAEHCEMVLNLGSSMVFDFVSHEKPCGYFRYNQKVQLDNTWDIFKCYRYVHFRSMPTENPVFFMDSPDLIPDAIEKALKENEQILINTRKWFEKINQHPPQFASQRIFEAIKKIVA</sequence>
<dbReference type="SUPFAM" id="SSF53756">
    <property type="entry name" value="UDP-Glycosyltransferase/glycogen phosphorylase"/>
    <property type="match status" value="1"/>
</dbReference>
<name>A0A502ERK4_9FLAO</name>
<organism evidence="1 2">
    <name type="scientific">Flavobacterium pectinovorum</name>
    <dbReference type="NCBI Taxonomy" id="29533"/>
    <lineage>
        <taxon>Bacteria</taxon>
        <taxon>Pseudomonadati</taxon>
        <taxon>Bacteroidota</taxon>
        <taxon>Flavobacteriia</taxon>
        <taxon>Flavobacteriales</taxon>
        <taxon>Flavobacteriaceae</taxon>
        <taxon>Flavobacterium</taxon>
    </lineage>
</organism>
<gene>
    <name evidence="1" type="ORF">EAH81_12570</name>
</gene>
<dbReference type="OrthoDB" id="913551at2"/>
<accession>A0A502ERK4</accession>
<protein>
    <submittedName>
        <fullName evidence="1">UDP-glycosyltransferase</fullName>
    </submittedName>
</protein>
<evidence type="ECO:0000313" key="1">
    <source>
        <dbReference type="EMBL" id="TPG40127.1"/>
    </source>
</evidence>
<keyword evidence="1" id="KW-0808">Transferase</keyword>
<evidence type="ECO:0000313" key="2">
    <source>
        <dbReference type="Proteomes" id="UP000319700"/>
    </source>
</evidence>